<keyword evidence="4" id="KW-1185">Reference proteome</keyword>
<name>A0A1M6A7U4_9RHOB</name>
<dbReference type="InterPro" id="IPR025246">
    <property type="entry name" value="IS30-like_HTH"/>
</dbReference>
<proteinExistence type="predicted"/>
<reference evidence="3 4" key="1">
    <citation type="submission" date="2016-11" db="EMBL/GenBank/DDBJ databases">
        <authorList>
            <person name="Jaros S."/>
            <person name="Januszkiewicz K."/>
            <person name="Wedrychowicz H."/>
        </authorList>
    </citation>
    <scope>NUCLEOTIDE SEQUENCE [LARGE SCALE GENOMIC DNA]</scope>
    <source>
        <strain evidence="3 4">DSM 100565</strain>
    </source>
</reference>
<dbReference type="Proteomes" id="UP000184292">
    <property type="component" value="Unassembled WGS sequence"/>
</dbReference>
<evidence type="ECO:0000259" key="1">
    <source>
        <dbReference type="Pfam" id="PF13936"/>
    </source>
</evidence>
<gene>
    <name evidence="3" type="ORF">SAMN05444417_0282</name>
</gene>
<dbReference type="RefSeq" id="WP_244526244.1">
    <property type="nucleotide sequence ID" value="NZ_FQYO01000001.1"/>
</dbReference>
<dbReference type="InterPro" id="IPR045599">
    <property type="entry name" value="DUF6456"/>
</dbReference>
<dbReference type="STRING" id="1447782.SAMN05444417_0282"/>
<evidence type="ECO:0000259" key="2">
    <source>
        <dbReference type="Pfam" id="PF20057"/>
    </source>
</evidence>
<dbReference type="Pfam" id="PF20057">
    <property type="entry name" value="DUF6456"/>
    <property type="match status" value="1"/>
</dbReference>
<feature type="domain" description="Transposase IS30-like HTH" evidence="1">
    <location>
        <begin position="32"/>
        <end position="57"/>
    </location>
</feature>
<protein>
    <submittedName>
        <fullName evidence="3">Helix-turn-helix domain-containing protein</fullName>
    </submittedName>
</protein>
<dbReference type="AlphaFoldDB" id="A0A1M6A7U4"/>
<evidence type="ECO:0000313" key="4">
    <source>
        <dbReference type="Proteomes" id="UP000184292"/>
    </source>
</evidence>
<organism evidence="3 4">
    <name type="scientific">Wenxinia saemankumensis</name>
    <dbReference type="NCBI Taxonomy" id="1447782"/>
    <lineage>
        <taxon>Bacteria</taxon>
        <taxon>Pseudomonadati</taxon>
        <taxon>Pseudomonadota</taxon>
        <taxon>Alphaproteobacteria</taxon>
        <taxon>Rhodobacterales</taxon>
        <taxon>Roseobacteraceae</taxon>
        <taxon>Wenxinia</taxon>
    </lineage>
</organism>
<evidence type="ECO:0000313" key="3">
    <source>
        <dbReference type="EMBL" id="SHI32542.1"/>
    </source>
</evidence>
<sequence>MMTRHAFDDRYRPAMLPGWVPDAVRNYLLHTDAGQSIRAIAREAGVHPSTILRQVRRIEGRRDDPLVDEGLRDLGAPPGGPDDILFAEAPRLEAAALPILSELDNGESMLALARGLDRGVVVRDSAGGEPERVAIVDRALARAMALAEWIAASDPGARVLRYRLTGAGRSLLGAARPEAGLAEAPAPFRRSGTGDPEGMLRHARSALAESPLVSLARRRDRDGRPFLSRSLVAVGERLREDFELARLEGDPGIDWHAAIDGRGPADRPDTPSGRAADRLWRALRDLGPGLADVALRCCCELEGLETLERSLGWSSRSAKVVLRIALQRLKAHYDAQGAYGPVIG</sequence>
<dbReference type="Pfam" id="PF13936">
    <property type="entry name" value="HTH_38"/>
    <property type="match status" value="1"/>
</dbReference>
<dbReference type="EMBL" id="FQYO01000001">
    <property type="protein sequence ID" value="SHI32542.1"/>
    <property type="molecule type" value="Genomic_DNA"/>
</dbReference>
<feature type="domain" description="DUF6456" evidence="2">
    <location>
        <begin position="204"/>
        <end position="334"/>
    </location>
</feature>
<accession>A0A1M6A7U4</accession>